<evidence type="ECO:0008006" key="3">
    <source>
        <dbReference type="Google" id="ProtNLM"/>
    </source>
</evidence>
<evidence type="ECO:0000313" key="1">
    <source>
        <dbReference type="EMBL" id="PRQ55849.1"/>
    </source>
</evidence>
<dbReference type="GO" id="GO:0003723">
    <property type="term" value="F:RNA binding"/>
    <property type="evidence" value="ECO:0007669"/>
    <property type="project" value="InterPro"/>
</dbReference>
<dbReference type="PANTHER" id="PTHR47926">
    <property type="entry name" value="PENTATRICOPEPTIDE REPEAT-CONTAINING PROTEIN"/>
    <property type="match status" value="1"/>
</dbReference>
<dbReference type="STRING" id="74649.A0A2P6SB14"/>
<dbReference type="PANTHER" id="PTHR47926:SF347">
    <property type="entry name" value="PENTATRICOPEPTIDE REPEAT-CONTAINING PROTEIN"/>
    <property type="match status" value="1"/>
</dbReference>
<dbReference type="InterPro" id="IPR011990">
    <property type="entry name" value="TPR-like_helical_dom_sf"/>
</dbReference>
<protein>
    <recommendedName>
        <fullName evidence="3">Pentatricopeptide</fullName>
    </recommendedName>
</protein>
<dbReference type="Gene3D" id="1.25.40.10">
    <property type="entry name" value="Tetratricopeptide repeat domain"/>
    <property type="match status" value="1"/>
</dbReference>
<name>A0A2P6SB14_ROSCH</name>
<accession>A0A2P6SB14</accession>
<gene>
    <name evidence="1" type="ORF">RchiOBHm_Chr1g0329141</name>
</gene>
<keyword evidence="2" id="KW-1185">Reference proteome</keyword>
<dbReference type="InterPro" id="IPR046960">
    <property type="entry name" value="PPR_At4g14850-like_plant"/>
</dbReference>
<dbReference type="Proteomes" id="UP000238479">
    <property type="component" value="Chromosome 1"/>
</dbReference>
<organism evidence="1 2">
    <name type="scientific">Rosa chinensis</name>
    <name type="common">China rose</name>
    <dbReference type="NCBI Taxonomy" id="74649"/>
    <lineage>
        <taxon>Eukaryota</taxon>
        <taxon>Viridiplantae</taxon>
        <taxon>Streptophyta</taxon>
        <taxon>Embryophyta</taxon>
        <taxon>Tracheophyta</taxon>
        <taxon>Spermatophyta</taxon>
        <taxon>Magnoliopsida</taxon>
        <taxon>eudicotyledons</taxon>
        <taxon>Gunneridae</taxon>
        <taxon>Pentapetalae</taxon>
        <taxon>rosids</taxon>
        <taxon>fabids</taxon>
        <taxon>Rosales</taxon>
        <taxon>Rosaceae</taxon>
        <taxon>Rosoideae</taxon>
        <taxon>Rosoideae incertae sedis</taxon>
        <taxon>Rosa</taxon>
    </lineage>
</organism>
<proteinExistence type="predicted"/>
<sequence>MVVQAIGISVKGVQLHGSLVKMGLEEAVFIGNFLIHFYAECGHLDYAQKVFDEMLGRNTCRGLV</sequence>
<dbReference type="GO" id="GO:0009451">
    <property type="term" value="P:RNA modification"/>
    <property type="evidence" value="ECO:0007669"/>
    <property type="project" value="InterPro"/>
</dbReference>
<evidence type="ECO:0000313" key="2">
    <source>
        <dbReference type="Proteomes" id="UP000238479"/>
    </source>
</evidence>
<reference evidence="1 2" key="1">
    <citation type="journal article" date="2018" name="Nat. Genet.">
        <title>The Rosa genome provides new insights in the design of modern roses.</title>
        <authorList>
            <person name="Bendahmane M."/>
        </authorList>
    </citation>
    <scope>NUCLEOTIDE SEQUENCE [LARGE SCALE GENOMIC DNA]</scope>
    <source>
        <strain evidence="2">cv. Old Blush</strain>
    </source>
</reference>
<dbReference type="Gramene" id="PRQ55849">
    <property type="protein sequence ID" value="PRQ55849"/>
    <property type="gene ID" value="RchiOBHm_Chr1g0329141"/>
</dbReference>
<dbReference type="EMBL" id="PDCK01000039">
    <property type="protein sequence ID" value="PRQ55849.1"/>
    <property type="molecule type" value="Genomic_DNA"/>
</dbReference>
<dbReference type="AlphaFoldDB" id="A0A2P6SB14"/>
<comment type="caution">
    <text evidence="1">The sequence shown here is derived from an EMBL/GenBank/DDBJ whole genome shotgun (WGS) entry which is preliminary data.</text>
</comment>